<sequence>MTRKKKGILLVSVLLVICLLTSAVAVVAKKANESVVTVIPVESIYMESYVESTNVEGNVATSATQKVKVAKDTTIEQVYVKQGDRVHKGEKLVTFDMTLTELELSIAQLTKKSQELQLDKAKKSLTNLENGGPIEEEEYNADDIDAQQEEMKDDEVIEEDGSEVIEETDASASYGEPVELLTASWGNPLFAMIEKMDASQETEEESEFSDTGTPEPTQEPEEDENPTEEPELTETPSPELTEKPSITPIPEDSQETEIRRPKVDAGEAEMITKLTADTVAFSGDGTQENPYTYICKSGVEEVTVTKGFLNLMMGYSPGGKEKYEEVTPYHFQIIFYSEGDLKVLHVNSAERFKEIEFPLSKDSEDPQVVFQKTEGQDGDENDFSAIGDIFADDEETDVYEDPGYVEDEGGIEEEPSGMTREEAIKSKKSEIKNLELDIKESAIKISKLEKKLENRTVTSKVDGTVAKMGDPETGTYTGNSFMEIVSDQGLYIKGAVSELLLEEFQEGMTINGSSYETGNVFQAKVTDVADYPEDSIQYSYGNPNVSYYPFIAEVEGDVDLGTDEYISLSFESSSGENQMSVIKAFVRTENGQSYVMIDDDGKLKKQYVNVGVSTDGYSIPVKSGLSMEDKIAFPYGKGVKEGAKTQEGTIDDIYGY</sequence>
<dbReference type="Proteomes" id="UP000003100">
    <property type="component" value="Unassembled WGS sequence"/>
</dbReference>
<keyword evidence="1" id="KW-0175">Coiled coil</keyword>
<keyword evidence="5" id="KW-1185">Reference proteome</keyword>
<protein>
    <submittedName>
        <fullName evidence="4">Uncharacterized protein</fullName>
    </submittedName>
</protein>
<name>C0CGV6_BLAHS</name>
<dbReference type="PATRIC" id="fig|476272.21.peg.3075"/>
<dbReference type="eggNOG" id="COG0845">
    <property type="taxonomic scope" value="Bacteria"/>
</dbReference>
<reference evidence="4 5" key="1">
    <citation type="submission" date="2009-01" db="EMBL/GenBank/DDBJ databases">
        <authorList>
            <person name="Fulton L."/>
            <person name="Clifton S."/>
            <person name="Fulton B."/>
            <person name="Xu J."/>
            <person name="Minx P."/>
            <person name="Pepin K.H."/>
            <person name="Johnson M."/>
            <person name="Bhonagiri V."/>
            <person name="Nash W.E."/>
            <person name="Mardis E.R."/>
            <person name="Wilson R.K."/>
        </authorList>
    </citation>
    <scope>NUCLEOTIDE SEQUENCE [LARGE SCALE GENOMIC DNA]</scope>
    <source>
        <strain evidence="5">DSM 10507 / JCM 14656 / S5a33</strain>
    </source>
</reference>
<dbReference type="HOGENOM" id="CLU_024493_0_0_9"/>
<comment type="caution">
    <text evidence="4">The sequence shown here is derived from an EMBL/GenBank/DDBJ whole genome shotgun (WGS) entry which is preliminary data.</text>
</comment>
<feature type="chain" id="PRO_5038978636" evidence="3">
    <location>
        <begin position="26"/>
        <end position="656"/>
    </location>
</feature>
<evidence type="ECO:0000256" key="1">
    <source>
        <dbReference type="SAM" id="Coils"/>
    </source>
</evidence>
<feature type="compositionally biased region" description="Acidic residues" evidence="2">
    <location>
        <begin position="218"/>
        <end position="232"/>
    </location>
</feature>
<organism evidence="4 5">
    <name type="scientific">Blautia hydrogenotrophica (strain DSM 10507 / JCM 14656 / S5a33)</name>
    <name type="common">Ruminococcus hydrogenotrophicus</name>
    <dbReference type="NCBI Taxonomy" id="476272"/>
    <lineage>
        <taxon>Bacteria</taxon>
        <taxon>Bacillati</taxon>
        <taxon>Bacillota</taxon>
        <taxon>Clostridia</taxon>
        <taxon>Lachnospirales</taxon>
        <taxon>Lachnospiraceae</taxon>
        <taxon>Blautia</taxon>
    </lineage>
</organism>
<dbReference type="EMBL" id="ACBZ01000002">
    <property type="protein sequence ID" value="EEG51012.1"/>
    <property type="molecule type" value="Genomic_DNA"/>
</dbReference>
<dbReference type="RefSeq" id="WP_005944681.1">
    <property type="nucleotide sequence ID" value="NZ_CP136423.1"/>
</dbReference>
<dbReference type="PANTHER" id="PTHR30469:SF15">
    <property type="entry name" value="HLYD FAMILY OF SECRETION PROTEINS"/>
    <property type="match status" value="1"/>
</dbReference>
<dbReference type="GO" id="GO:0015562">
    <property type="term" value="F:efflux transmembrane transporter activity"/>
    <property type="evidence" value="ECO:0007669"/>
    <property type="project" value="TreeGrafter"/>
</dbReference>
<dbReference type="GeneID" id="86821239"/>
<feature type="coiled-coil region" evidence="1">
    <location>
        <begin position="99"/>
        <end position="154"/>
    </location>
</feature>
<feature type="coiled-coil region" evidence="1">
    <location>
        <begin position="424"/>
        <end position="451"/>
    </location>
</feature>
<gene>
    <name evidence="4" type="ORF">RUMHYD_00069</name>
</gene>
<dbReference type="GO" id="GO:1990281">
    <property type="term" value="C:efflux pump complex"/>
    <property type="evidence" value="ECO:0007669"/>
    <property type="project" value="TreeGrafter"/>
</dbReference>
<dbReference type="AlphaFoldDB" id="C0CGV6"/>
<dbReference type="PANTHER" id="PTHR30469">
    <property type="entry name" value="MULTIDRUG RESISTANCE PROTEIN MDTA"/>
    <property type="match status" value="1"/>
</dbReference>
<evidence type="ECO:0000313" key="5">
    <source>
        <dbReference type="Proteomes" id="UP000003100"/>
    </source>
</evidence>
<evidence type="ECO:0000256" key="3">
    <source>
        <dbReference type="SAM" id="SignalP"/>
    </source>
</evidence>
<evidence type="ECO:0000256" key="2">
    <source>
        <dbReference type="SAM" id="MobiDB-lite"/>
    </source>
</evidence>
<dbReference type="Gene3D" id="2.40.420.20">
    <property type="match status" value="1"/>
</dbReference>
<feature type="region of interest" description="Disordered" evidence="2">
    <location>
        <begin position="197"/>
        <end position="266"/>
    </location>
</feature>
<accession>C0CGV6</accession>
<reference evidence="4 5" key="2">
    <citation type="submission" date="2009-02" db="EMBL/GenBank/DDBJ databases">
        <title>Draft genome sequence of Blautia hydrogenotrophica DSM 10507 (Ruminococcus hydrogenotrophicus DSM 10507).</title>
        <authorList>
            <person name="Sudarsanam P."/>
            <person name="Ley R."/>
            <person name="Guruge J."/>
            <person name="Turnbaugh P.J."/>
            <person name="Mahowald M."/>
            <person name="Liep D."/>
            <person name="Gordon J."/>
        </authorList>
    </citation>
    <scope>NUCLEOTIDE SEQUENCE [LARGE SCALE GENOMIC DNA]</scope>
    <source>
        <strain evidence="5">DSM 10507 / JCM 14656 / S5a33</strain>
    </source>
</reference>
<keyword evidence="3" id="KW-0732">Signal</keyword>
<proteinExistence type="predicted"/>
<evidence type="ECO:0000313" key="4">
    <source>
        <dbReference type="EMBL" id="EEG51012.1"/>
    </source>
</evidence>
<feature type="signal peptide" evidence="3">
    <location>
        <begin position="1"/>
        <end position="25"/>
    </location>
</feature>
<feature type="compositionally biased region" description="Basic and acidic residues" evidence="2">
    <location>
        <begin position="256"/>
        <end position="265"/>
    </location>
</feature>